<reference evidence="1 2" key="1">
    <citation type="submission" date="2013-11" db="EMBL/GenBank/DDBJ databases">
        <title>Complete genome sequence of Clostridum sp. M2/40.</title>
        <authorList>
            <person name="Wibberg D."/>
            <person name="Puehler A."/>
            <person name="Schlueter A."/>
        </authorList>
    </citation>
    <scope>NUCLEOTIDE SEQUENCE [LARGE SCALE GENOMIC DNA]</scope>
    <source>
        <strain evidence="2">M2/40</strain>
    </source>
</reference>
<dbReference type="Gene3D" id="3.30.700.10">
    <property type="entry name" value="Glycoprotein, Type 4 Pilin"/>
    <property type="match status" value="1"/>
</dbReference>
<gene>
    <name evidence="1" type="ORF">CM240_0220</name>
</gene>
<name>W6SCT2_9CLOT</name>
<dbReference type="Proteomes" id="UP000019426">
    <property type="component" value="Chromosome M2/40_rep1"/>
</dbReference>
<organism evidence="1 2">
    <name type="scientific">Clostridium bornimense</name>
    <dbReference type="NCBI Taxonomy" id="1216932"/>
    <lineage>
        <taxon>Bacteria</taxon>
        <taxon>Bacillati</taxon>
        <taxon>Bacillota</taxon>
        <taxon>Clostridia</taxon>
        <taxon>Eubacteriales</taxon>
        <taxon>Clostridiaceae</taxon>
        <taxon>Clostridium</taxon>
    </lineage>
</organism>
<protein>
    <recommendedName>
        <fullName evidence="3">Prepilin-type N-terminal cleavage/methylation domain-containing protein</fullName>
    </recommendedName>
</protein>
<dbReference type="EMBL" id="HG917868">
    <property type="protein sequence ID" value="CDM67390.1"/>
    <property type="molecule type" value="Genomic_DNA"/>
</dbReference>
<dbReference type="PATRIC" id="fig|1216932.3.peg.200"/>
<proteinExistence type="predicted"/>
<evidence type="ECO:0000313" key="2">
    <source>
        <dbReference type="Proteomes" id="UP000019426"/>
    </source>
</evidence>
<dbReference type="SUPFAM" id="SSF54523">
    <property type="entry name" value="Pili subunits"/>
    <property type="match status" value="1"/>
</dbReference>
<keyword evidence="2" id="KW-1185">Reference proteome</keyword>
<dbReference type="HOGENOM" id="CLU_091705_7_3_9"/>
<accession>W6SCT2</accession>
<sequence length="142" mass="15723">MLKNNKKKSGYTLMELIIVLSIIALLAAIAIPKYSKMTMEAKKSTDKMNAKLIHNNVSILLADSTSGFSEAISYNTYIKITDSGHSIAEQKIASTFQNVPKAKAIPGDFFAYIKTDESVEIYVEKNTGNYIAVYPKGEDLYN</sequence>
<dbReference type="InterPro" id="IPR045584">
    <property type="entry name" value="Pilin-like"/>
</dbReference>
<dbReference type="InterPro" id="IPR012902">
    <property type="entry name" value="N_methyl_site"/>
</dbReference>
<evidence type="ECO:0000313" key="1">
    <source>
        <dbReference type="EMBL" id="CDM67390.1"/>
    </source>
</evidence>
<dbReference type="AlphaFoldDB" id="W6SCT2"/>
<dbReference type="NCBIfam" id="TIGR02532">
    <property type="entry name" value="IV_pilin_GFxxxE"/>
    <property type="match status" value="1"/>
</dbReference>
<dbReference type="Pfam" id="PF07963">
    <property type="entry name" value="N_methyl"/>
    <property type="match status" value="1"/>
</dbReference>
<dbReference type="RefSeq" id="WP_051483620.1">
    <property type="nucleotide sequence ID" value="NZ_HG917868.1"/>
</dbReference>
<evidence type="ECO:0008006" key="3">
    <source>
        <dbReference type="Google" id="ProtNLM"/>
    </source>
</evidence>
<dbReference type="KEGG" id="clt:CM240_0220"/>
<dbReference type="STRING" id="1216932.CM240_0220"/>